<dbReference type="RefSeq" id="WP_146453602.1">
    <property type="nucleotide sequence ID" value="NZ_SJPW01000001.1"/>
</dbReference>
<proteinExistence type="predicted"/>
<comment type="caution">
    <text evidence="3">The sequence shown here is derived from an EMBL/GenBank/DDBJ whole genome shotgun (WGS) entry which is preliminary data.</text>
</comment>
<feature type="coiled-coil region" evidence="1">
    <location>
        <begin position="475"/>
        <end position="502"/>
    </location>
</feature>
<protein>
    <recommendedName>
        <fullName evidence="2">AAA+ ATPase domain-containing protein</fullName>
    </recommendedName>
</protein>
<dbReference type="EMBL" id="SJPW01000001">
    <property type="protein sequence ID" value="TWU60061.1"/>
    <property type="molecule type" value="Genomic_DNA"/>
</dbReference>
<dbReference type="Gene3D" id="3.40.50.300">
    <property type="entry name" value="P-loop containing nucleotide triphosphate hydrolases"/>
    <property type="match status" value="1"/>
</dbReference>
<dbReference type="InterPro" id="IPR052026">
    <property type="entry name" value="ExeA_AAA_ATPase_DNA-bind"/>
</dbReference>
<dbReference type="SMART" id="SM00382">
    <property type="entry name" value="AAA"/>
    <property type="match status" value="1"/>
</dbReference>
<dbReference type="AlphaFoldDB" id="A0A5C6FEX8"/>
<dbReference type="OrthoDB" id="227226at2"/>
<dbReference type="Proteomes" id="UP000318288">
    <property type="component" value="Unassembled WGS sequence"/>
</dbReference>
<dbReference type="PANTHER" id="PTHR35894">
    <property type="entry name" value="GENERAL SECRETION PATHWAY PROTEIN A-RELATED"/>
    <property type="match status" value="1"/>
</dbReference>
<evidence type="ECO:0000313" key="3">
    <source>
        <dbReference type="EMBL" id="TWU60061.1"/>
    </source>
</evidence>
<evidence type="ECO:0000313" key="4">
    <source>
        <dbReference type="Proteomes" id="UP000318288"/>
    </source>
</evidence>
<evidence type="ECO:0000256" key="1">
    <source>
        <dbReference type="SAM" id="Coils"/>
    </source>
</evidence>
<organism evidence="3 4">
    <name type="scientific">Rubripirellula tenax</name>
    <dbReference type="NCBI Taxonomy" id="2528015"/>
    <lineage>
        <taxon>Bacteria</taxon>
        <taxon>Pseudomonadati</taxon>
        <taxon>Planctomycetota</taxon>
        <taxon>Planctomycetia</taxon>
        <taxon>Pirellulales</taxon>
        <taxon>Pirellulaceae</taxon>
        <taxon>Rubripirellula</taxon>
    </lineage>
</organism>
<reference evidence="3 4" key="1">
    <citation type="submission" date="2019-02" db="EMBL/GenBank/DDBJ databases">
        <title>Deep-cultivation of Planctomycetes and their phenomic and genomic characterization uncovers novel biology.</title>
        <authorList>
            <person name="Wiegand S."/>
            <person name="Jogler M."/>
            <person name="Boedeker C."/>
            <person name="Pinto D."/>
            <person name="Vollmers J."/>
            <person name="Rivas-Marin E."/>
            <person name="Kohn T."/>
            <person name="Peeters S.H."/>
            <person name="Heuer A."/>
            <person name="Rast P."/>
            <person name="Oberbeckmann S."/>
            <person name="Bunk B."/>
            <person name="Jeske O."/>
            <person name="Meyerdierks A."/>
            <person name="Storesund J.E."/>
            <person name="Kallscheuer N."/>
            <person name="Luecker S."/>
            <person name="Lage O.M."/>
            <person name="Pohl T."/>
            <person name="Merkel B.J."/>
            <person name="Hornburger P."/>
            <person name="Mueller R.-W."/>
            <person name="Bruemmer F."/>
            <person name="Labrenz M."/>
            <person name="Spormann A.M."/>
            <person name="Op Den Camp H."/>
            <person name="Overmann J."/>
            <person name="Amann R."/>
            <person name="Jetten M.S.M."/>
            <person name="Mascher T."/>
            <person name="Medema M.H."/>
            <person name="Devos D.P."/>
            <person name="Kaster A.-K."/>
            <person name="Ovreas L."/>
            <person name="Rohde M."/>
            <person name="Galperin M.Y."/>
            <person name="Jogler C."/>
        </authorList>
    </citation>
    <scope>NUCLEOTIDE SEQUENCE [LARGE SCALE GENOMIC DNA]</scope>
    <source>
        <strain evidence="3 4">Poly51</strain>
    </source>
</reference>
<dbReference type="InterPro" id="IPR027417">
    <property type="entry name" value="P-loop_NTPase"/>
</dbReference>
<keyword evidence="1" id="KW-0175">Coiled coil</keyword>
<gene>
    <name evidence="3" type="ORF">Poly51_03350</name>
</gene>
<dbReference type="InterPro" id="IPR049945">
    <property type="entry name" value="AAA_22"/>
</dbReference>
<dbReference type="GO" id="GO:0016887">
    <property type="term" value="F:ATP hydrolysis activity"/>
    <property type="evidence" value="ECO:0007669"/>
    <property type="project" value="InterPro"/>
</dbReference>
<sequence>MQTTTKPVNAYTVPPFPAFPAVTRYVALGSVEDALTRVSRSIDAQEAISLIIGPPGTGKSLICGLLVEQYKETHDVVVLGDTTIENRAAFLRHLLHHLGVNFFEAPENDLHLALVDRVCRANGPDGGLLIILDEAQALSAEVLESIRMVTNIMQKGKPRVSAVVCGAMKLDELLIDSSLEPFTQRVSTRCYLHPMNGHETRYFIEETIRGCGADPSDAITDEAIAAIHHAASGVPRLVNQMMTQAIDSAEEAGETMVTEQIVDLAWATLQQLPGPMLDEPSLKSSGGSSIEFGELDAAPVAAKKPNRSKAADDELLGFADEDSESEWDLEEPAIELENLADVDLGSHGQGGCGQSSNDAEIGSAMWMDESDEAFKSVSAAALPSALFGDFEIEEDVELDGSTKQVVAKKEIAKPEVAAKVAVAEVVAKAASEAVAAPRYNFEAMLHQEIVGMTTYDQTVTILPEPTAPQSKLAAAELAEAKMEEERLHLLRVEEDAEETQSEEAQSLRLNDDDSDLLVIEDEMELMRADSPKKSDASPRNVTIDFQSMLSRMRTGT</sequence>
<name>A0A5C6FEX8_9BACT</name>
<dbReference type="SUPFAM" id="SSF52540">
    <property type="entry name" value="P-loop containing nucleoside triphosphate hydrolases"/>
    <property type="match status" value="1"/>
</dbReference>
<accession>A0A5C6FEX8</accession>
<feature type="domain" description="AAA+ ATPase" evidence="2">
    <location>
        <begin position="45"/>
        <end position="196"/>
    </location>
</feature>
<dbReference type="PANTHER" id="PTHR35894:SF1">
    <property type="entry name" value="PHOSPHORIBULOKINASE _ URIDINE KINASE FAMILY"/>
    <property type="match status" value="1"/>
</dbReference>
<dbReference type="Pfam" id="PF13401">
    <property type="entry name" value="AAA_22"/>
    <property type="match status" value="1"/>
</dbReference>
<dbReference type="InterPro" id="IPR003593">
    <property type="entry name" value="AAA+_ATPase"/>
</dbReference>
<keyword evidence="4" id="KW-1185">Reference proteome</keyword>
<evidence type="ECO:0000259" key="2">
    <source>
        <dbReference type="SMART" id="SM00382"/>
    </source>
</evidence>